<dbReference type="AlphaFoldDB" id="A0A8J7Z160"/>
<dbReference type="PANTHER" id="PTHR12697:SF5">
    <property type="entry name" value="DEOXYHYPUSINE HYDROXYLASE"/>
    <property type="match status" value="1"/>
</dbReference>
<dbReference type="Pfam" id="PF13646">
    <property type="entry name" value="HEAT_2"/>
    <property type="match status" value="2"/>
</dbReference>
<sequence>MDSPSKQPDLANVQFLATEQAIPPEAHEAIPPEAHEAIPPEAHEAIANLRHEDLSIRYYAAWWLGKFRVRDVVAVDALIAALDDDANRTAMGGYPLRRNAARALGKLGDKRAVAALIRCLDCSDFYVREAAAQALEALGDASCISALLSLLDGGVDAAQFAPGLPHLVQPYEAVIEALGTLHATEAVEQIRPFADHGVERVRYAAMRSLYQLTHDPYYAEHLVGALSSSEVQLRRSALADLGAIGYVPAASAIAQAPVENSFKLLALKGLLGHHLSENDAHSEAAIRLMTLMDTLL</sequence>
<evidence type="ECO:0000256" key="1">
    <source>
        <dbReference type="ARBA" id="ARBA00022549"/>
    </source>
</evidence>
<accession>A0A8J7Z160</accession>
<dbReference type="InterPro" id="IPR004155">
    <property type="entry name" value="PBS_lyase_HEAT"/>
</dbReference>
<dbReference type="GO" id="GO:0030089">
    <property type="term" value="C:phycobilisome"/>
    <property type="evidence" value="ECO:0007669"/>
    <property type="project" value="UniProtKB-KW"/>
</dbReference>
<dbReference type="PANTHER" id="PTHR12697">
    <property type="entry name" value="PBS LYASE HEAT-LIKE PROTEIN"/>
    <property type="match status" value="1"/>
</dbReference>
<keyword evidence="2" id="KW-0605">Phycobilisome</keyword>
<dbReference type="GO" id="GO:0016491">
    <property type="term" value="F:oxidoreductase activity"/>
    <property type="evidence" value="ECO:0007669"/>
    <property type="project" value="TreeGrafter"/>
</dbReference>
<proteinExistence type="predicted"/>
<protein>
    <submittedName>
        <fullName evidence="3">HEAT repeat domain-containing protein</fullName>
    </submittedName>
</protein>
<evidence type="ECO:0000256" key="2">
    <source>
        <dbReference type="ARBA" id="ARBA00022738"/>
    </source>
</evidence>
<reference evidence="3" key="1">
    <citation type="submission" date="2019-12" db="EMBL/GenBank/DDBJ databases">
        <title>High-Quality draft genome sequences of three cyanobacteria isolated from the limestone walls of the Old Cathedral of Coimbra.</title>
        <authorList>
            <person name="Tiago I."/>
            <person name="Soares F."/>
            <person name="Portugal A."/>
        </authorList>
    </citation>
    <scope>NUCLEOTIDE SEQUENCE</scope>
    <source>
        <strain evidence="3">A</strain>
    </source>
</reference>
<evidence type="ECO:0000313" key="3">
    <source>
        <dbReference type="EMBL" id="NDJ18187.1"/>
    </source>
</evidence>
<name>A0A8J7Z160_9CYAN</name>
<evidence type="ECO:0000313" key="4">
    <source>
        <dbReference type="Proteomes" id="UP000646053"/>
    </source>
</evidence>
<dbReference type="SUPFAM" id="SSF48371">
    <property type="entry name" value="ARM repeat"/>
    <property type="match status" value="1"/>
</dbReference>
<dbReference type="RefSeq" id="WP_162423716.1">
    <property type="nucleotide sequence ID" value="NZ_WVIE01000014.1"/>
</dbReference>
<dbReference type="Proteomes" id="UP000646053">
    <property type="component" value="Unassembled WGS sequence"/>
</dbReference>
<comment type="caution">
    <text evidence="3">The sequence shown here is derived from an EMBL/GenBank/DDBJ whole genome shotgun (WGS) entry which is preliminary data.</text>
</comment>
<dbReference type="EMBL" id="WVIE01000014">
    <property type="protein sequence ID" value="NDJ18187.1"/>
    <property type="molecule type" value="Genomic_DNA"/>
</dbReference>
<gene>
    <name evidence="3" type="ORF">GS601_12950</name>
</gene>
<dbReference type="Gene3D" id="1.25.10.10">
    <property type="entry name" value="Leucine-rich Repeat Variant"/>
    <property type="match status" value="2"/>
</dbReference>
<organism evidence="3 4">
    <name type="scientific">Myxacorys almedinensis A</name>
    <dbReference type="NCBI Taxonomy" id="2690445"/>
    <lineage>
        <taxon>Bacteria</taxon>
        <taxon>Bacillati</taxon>
        <taxon>Cyanobacteriota</taxon>
        <taxon>Cyanophyceae</taxon>
        <taxon>Leptolyngbyales</taxon>
        <taxon>Leptolyngbyaceae</taxon>
        <taxon>Myxacorys</taxon>
        <taxon>Myxacorys almedinensis</taxon>
    </lineage>
</organism>
<dbReference type="InterPro" id="IPR016024">
    <property type="entry name" value="ARM-type_fold"/>
</dbReference>
<dbReference type="Pfam" id="PF03130">
    <property type="entry name" value="HEAT_PBS"/>
    <property type="match status" value="1"/>
</dbReference>
<keyword evidence="1" id="KW-0042">Antenna complex</keyword>
<dbReference type="InterPro" id="IPR011989">
    <property type="entry name" value="ARM-like"/>
</dbReference>
<dbReference type="SMART" id="SM00567">
    <property type="entry name" value="EZ_HEAT"/>
    <property type="match status" value="6"/>
</dbReference>
<keyword evidence="4" id="KW-1185">Reference proteome</keyword>